<dbReference type="NCBIfam" id="NF033580">
    <property type="entry name" value="transpos_IS5_3"/>
    <property type="match status" value="1"/>
</dbReference>
<dbReference type="Proteomes" id="UP000075357">
    <property type="component" value="Unassembled WGS sequence"/>
</dbReference>
<comment type="caution">
    <text evidence="2">The sequence shown here is derived from an EMBL/GenBank/DDBJ whole genome shotgun (WGS) entry which is preliminary data.</text>
</comment>
<dbReference type="InterPro" id="IPR025161">
    <property type="entry name" value="IS402-like_dom"/>
</dbReference>
<dbReference type="PANTHER" id="PTHR46637:SF1">
    <property type="entry name" value="BLL5188 PROTEIN"/>
    <property type="match status" value="1"/>
</dbReference>
<dbReference type="PATRIC" id="fig|36807.3.peg.361"/>
<dbReference type="PANTHER" id="PTHR46637">
    <property type="entry name" value="TIS1421-TRANSPOSASE PROTEIN A"/>
    <property type="match status" value="1"/>
</dbReference>
<gene>
    <name evidence="2" type="ORF">Mlaev_00346</name>
</gene>
<sequence length="125" mass="14335">MSRDVISDEAWAVIGSLFPIAKSTGRPPVDRRTVVEATAWRFRTGAPWRDVPERFGNWNTIYKNFNRWSEQGVWARVLEKTQSFAQQSGDLDWVASIDSTIVRVHQHGATLPRVTRGPVELQEVW</sequence>
<reference evidence="2 3" key="1">
    <citation type="submission" date="2016-01" db="EMBL/GenBank/DDBJ databases">
        <title>Draft genome sequences of Microbacterium laevaniformans LCDC 91-0039 and the type strain of Microbacterium hominis LCDC 84-209.</title>
        <authorList>
            <person name="Bernier A.-M."/>
            <person name="Bernard K."/>
        </authorList>
    </citation>
    <scope>NUCLEOTIDE SEQUENCE [LARGE SCALE GENOMIC DNA]</scope>
    <source>
        <strain evidence="2 3">LCDC 91-0039</strain>
    </source>
</reference>
<dbReference type="EMBL" id="LRAD01000015">
    <property type="protein sequence ID" value="KXZ61650.1"/>
    <property type="molecule type" value="Genomic_DNA"/>
</dbReference>
<protein>
    <recommendedName>
        <fullName evidence="1">Insertion element IS402-like domain-containing protein</fullName>
    </recommendedName>
</protein>
<accession>A0A150HIU7</accession>
<dbReference type="AlphaFoldDB" id="A0A150HIU7"/>
<evidence type="ECO:0000313" key="2">
    <source>
        <dbReference type="EMBL" id="KXZ61650.1"/>
    </source>
</evidence>
<organism evidence="2 3">
    <name type="scientific">Microbacterium laevaniformans</name>
    <dbReference type="NCBI Taxonomy" id="36807"/>
    <lineage>
        <taxon>Bacteria</taxon>
        <taxon>Bacillati</taxon>
        <taxon>Actinomycetota</taxon>
        <taxon>Actinomycetes</taxon>
        <taxon>Micrococcales</taxon>
        <taxon>Microbacteriaceae</taxon>
        <taxon>Microbacterium</taxon>
    </lineage>
</organism>
<feature type="domain" description="Insertion element IS402-like" evidence="1">
    <location>
        <begin position="6"/>
        <end position="77"/>
    </location>
</feature>
<evidence type="ECO:0000259" key="1">
    <source>
        <dbReference type="Pfam" id="PF13340"/>
    </source>
</evidence>
<keyword evidence="3" id="KW-1185">Reference proteome</keyword>
<dbReference type="STRING" id="36807.Mlaev_00346"/>
<name>A0A150HIU7_9MICO</name>
<dbReference type="InterPro" id="IPR052909">
    <property type="entry name" value="Transposase_6_like"/>
</dbReference>
<dbReference type="Pfam" id="PF13340">
    <property type="entry name" value="DUF4096"/>
    <property type="match status" value="1"/>
</dbReference>
<proteinExistence type="predicted"/>
<evidence type="ECO:0000313" key="3">
    <source>
        <dbReference type="Proteomes" id="UP000075357"/>
    </source>
</evidence>